<evidence type="ECO:0000313" key="6">
    <source>
        <dbReference type="EMBL" id="RIB35572.1"/>
    </source>
</evidence>
<evidence type="ECO:0000313" key="7">
    <source>
        <dbReference type="Proteomes" id="UP000266622"/>
    </source>
</evidence>
<dbReference type="GO" id="GO:0046872">
    <property type="term" value="F:metal ion binding"/>
    <property type="evidence" value="ECO:0007669"/>
    <property type="project" value="UniProtKB-KW"/>
</dbReference>
<dbReference type="InterPro" id="IPR058240">
    <property type="entry name" value="rSAM_sf"/>
</dbReference>
<dbReference type="InterPro" id="IPR007197">
    <property type="entry name" value="rSAM"/>
</dbReference>
<dbReference type="SFLD" id="SFLDS00029">
    <property type="entry name" value="Radical_SAM"/>
    <property type="match status" value="1"/>
</dbReference>
<name>A0A397WNS3_9ARCH</name>
<gene>
    <name evidence="6" type="ORF">BXU00_00490</name>
</gene>
<sequence>MINHRLLIAEEINKDPELKKRLEWYFLVLEKKVPSKINIAIRIPVEERLEELAYEELWRLHEEKSKEFKELKEEVLDKGVLEKNIQERSYLDLKIEIVKRIVKSCILCERRCKVDREREIGFCRVDKTRLSEYFLHYGEELPLIPSGTIFFTGCNFKCVYCQNWSISQYPENGEEVNYIDLANIQEKLHGIGAKNINWVGGEPTPNLLDILKSMKEVAERDINIPQLWNSNMYLTEESMKVLLDVIDIWLPDFKYGNNQCALKYSFVPNYFEIITRNLLIIKGESIIIRHLVLPEHIECCSKRVLEWIANNLPEAVVNIMDQYHPDYLVLSTDKYPEIKRRVSEKEMLEVYRYADSLGLYWREISLY</sequence>
<keyword evidence="4" id="KW-0411">Iron-sulfur</keyword>
<keyword evidence="6" id="KW-0670">Pyruvate</keyword>
<dbReference type="InterPro" id="IPR040085">
    <property type="entry name" value="MJ0674-like"/>
</dbReference>
<dbReference type="SFLD" id="SFLDG01099">
    <property type="entry name" value="Uncharacterised_Radical_SAM_Su"/>
    <property type="match status" value="1"/>
</dbReference>
<keyword evidence="2" id="KW-0479">Metal-binding</keyword>
<feature type="domain" description="Radical SAM core" evidence="5">
    <location>
        <begin position="149"/>
        <end position="295"/>
    </location>
</feature>
<accession>A0A397WNS3</accession>
<evidence type="ECO:0000259" key="5">
    <source>
        <dbReference type="Pfam" id="PF04055"/>
    </source>
</evidence>
<dbReference type="CDD" id="cd01335">
    <property type="entry name" value="Radical_SAM"/>
    <property type="match status" value="1"/>
</dbReference>
<dbReference type="PANTHER" id="PTHR43075">
    <property type="entry name" value="FORMATE LYASE ACTIVATING ENZYME, PUTATIVE (AFU_ORTHOLOGUE AFUA_2G15630)-RELATED"/>
    <property type="match status" value="1"/>
</dbReference>
<dbReference type="PANTHER" id="PTHR43075:SF1">
    <property type="entry name" value="FORMATE LYASE ACTIVATING ENZYME, PUTATIVE (AFU_ORTHOLOGUE AFUA_2G15630)-RELATED"/>
    <property type="match status" value="1"/>
</dbReference>
<dbReference type="EMBL" id="MWMI01000001">
    <property type="protein sequence ID" value="RIB35572.1"/>
    <property type="molecule type" value="Genomic_DNA"/>
</dbReference>
<dbReference type="Proteomes" id="UP000266622">
    <property type="component" value="Unassembled WGS sequence"/>
</dbReference>
<dbReference type="Gene3D" id="3.20.20.70">
    <property type="entry name" value="Aldolase class I"/>
    <property type="match status" value="1"/>
</dbReference>
<protein>
    <submittedName>
        <fullName evidence="6">Pyruvate formate lyase-activating protein</fullName>
    </submittedName>
</protein>
<dbReference type="GO" id="GO:0016829">
    <property type="term" value="F:lyase activity"/>
    <property type="evidence" value="ECO:0007669"/>
    <property type="project" value="UniProtKB-KW"/>
</dbReference>
<evidence type="ECO:0000256" key="4">
    <source>
        <dbReference type="ARBA" id="ARBA00023014"/>
    </source>
</evidence>
<comment type="caution">
    <text evidence="6">The sequence shown here is derived from an EMBL/GenBank/DDBJ whole genome shotgun (WGS) entry which is preliminary data.</text>
</comment>
<dbReference type="AlphaFoldDB" id="A0A397WNS3"/>
<evidence type="ECO:0000256" key="1">
    <source>
        <dbReference type="ARBA" id="ARBA00022691"/>
    </source>
</evidence>
<proteinExistence type="predicted"/>
<dbReference type="Pfam" id="PF04055">
    <property type="entry name" value="Radical_SAM"/>
    <property type="match status" value="1"/>
</dbReference>
<evidence type="ECO:0000256" key="2">
    <source>
        <dbReference type="ARBA" id="ARBA00022723"/>
    </source>
</evidence>
<dbReference type="SUPFAM" id="SSF102114">
    <property type="entry name" value="Radical SAM enzymes"/>
    <property type="match status" value="1"/>
</dbReference>
<reference evidence="6 7" key="1">
    <citation type="journal article" date="2018" name="Syst. Appl. Microbiol.">
        <title>A new symbiotic nanoarchaeote (Candidatus Nanoclepta minutus) and its host (Zestosphaera tikiterensis gen. nov., sp. nov.) from a New Zealand hot spring.</title>
        <authorList>
            <person name="St John E."/>
            <person name="Liu Y."/>
            <person name="Podar M."/>
            <person name="Stott M.B."/>
            <person name="Meneghin J."/>
            <person name="Chen Z."/>
            <person name="Lagutin K."/>
            <person name="Mitchell K."/>
            <person name="Reysenbach A.L."/>
        </authorList>
    </citation>
    <scope>NUCLEOTIDE SEQUENCE [LARGE SCALE GENOMIC DNA]</scope>
    <source>
        <strain evidence="6">NZ3</strain>
    </source>
</reference>
<keyword evidence="6" id="KW-0456">Lyase</keyword>
<keyword evidence="3" id="KW-0408">Iron</keyword>
<dbReference type="InterPro" id="IPR013785">
    <property type="entry name" value="Aldolase_TIM"/>
</dbReference>
<keyword evidence="1" id="KW-0949">S-adenosyl-L-methionine</keyword>
<organism evidence="6 7">
    <name type="scientific">Candidatus Nanoclepta minutus</name>
    <dbReference type="NCBI Taxonomy" id="1940235"/>
    <lineage>
        <taxon>Archaea</taxon>
        <taxon>Nanobdellota</taxon>
        <taxon>Candidatus Nanoclepta</taxon>
    </lineage>
</organism>
<evidence type="ECO:0000256" key="3">
    <source>
        <dbReference type="ARBA" id="ARBA00023004"/>
    </source>
</evidence>
<dbReference type="GO" id="GO:0051536">
    <property type="term" value="F:iron-sulfur cluster binding"/>
    <property type="evidence" value="ECO:0007669"/>
    <property type="project" value="UniProtKB-KW"/>
</dbReference>